<evidence type="ECO:0000313" key="9">
    <source>
        <dbReference type="Proteomes" id="UP000377224"/>
    </source>
</evidence>
<comment type="PTM">
    <text evidence="6">Ubiquitinated in the presence of host E1 ubiquitin-activating enzyme, E2 ubiquitin-conjugating enzyme and ubiquitin.</text>
</comment>
<evidence type="ECO:0000256" key="3">
    <source>
        <dbReference type="ARBA" id="ARBA00022614"/>
    </source>
</evidence>
<keyword evidence="6" id="KW-0832">Ubl conjugation</keyword>
<keyword evidence="6" id="KW-0964">Secreted</keyword>
<evidence type="ECO:0000313" key="8">
    <source>
        <dbReference type="EMBL" id="VVP24533.1"/>
    </source>
</evidence>
<dbReference type="InterPro" id="IPR029487">
    <property type="entry name" value="NEL_dom"/>
</dbReference>
<dbReference type="InterPro" id="IPR001611">
    <property type="entry name" value="Leu-rich_rpt"/>
</dbReference>
<feature type="active site" description="Glycyl thioester intermediate" evidence="6">
    <location>
        <position position="2144"/>
    </location>
</feature>
<comment type="catalytic activity">
    <reaction evidence="1">
        <text>S-ubiquitinyl-[E2 ubiquitin-conjugating enzyme]-L-cysteine + [acceptor protein]-L-lysine = [E2 ubiquitin-conjugating enzyme]-L-cysteine + N(6)-ubiquitinyl-[acceptor protein]-L-lysine.</text>
        <dbReference type="EC" id="2.3.2.27"/>
    </reaction>
</comment>
<keyword evidence="3" id="KW-0433">Leucine-rich repeat</keyword>
<dbReference type="InterPro" id="IPR046673">
    <property type="entry name" value="ToxA_N"/>
</dbReference>
<dbReference type="EC" id="2.3.2.27" evidence="2"/>
<dbReference type="RefSeq" id="WP_150648205.1">
    <property type="nucleotide sequence ID" value="NZ_CABVIN010000005.1"/>
</dbReference>
<evidence type="ECO:0000259" key="7">
    <source>
        <dbReference type="PROSITE" id="PS52053"/>
    </source>
</evidence>
<evidence type="ECO:0000256" key="2">
    <source>
        <dbReference type="ARBA" id="ARBA00012483"/>
    </source>
</evidence>
<dbReference type="GO" id="GO:0061630">
    <property type="term" value="F:ubiquitin protein ligase activity"/>
    <property type="evidence" value="ECO:0007669"/>
    <property type="project" value="UniProtKB-EC"/>
</dbReference>
<gene>
    <name evidence="8" type="ORF">PS896_04022</name>
</gene>
<dbReference type="PROSITE" id="PS51450">
    <property type="entry name" value="LRR"/>
    <property type="match status" value="1"/>
</dbReference>
<proteinExistence type="inferred from homology"/>
<dbReference type="EMBL" id="CABVIN010000005">
    <property type="protein sequence ID" value="VVP24533.1"/>
    <property type="molecule type" value="Genomic_DNA"/>
</dbReference>
<feature type="domain" description="NEL" evidence="7">
    <location>
        <begin position="2057"/>
        <end position="2352"/>
    </location>
</feature>
<dbReference type="InterPro" id="IPR032675">
    <property type="entry name" value="LRR_dom_sf"/>
</dbReference>
<evidence type="ECO:0000256" key="4">
    <source>
        <dbReference type="ARBA" id="ARBA00022737"/>
    </source>
</evidence>
<evidence type="ECO:0000256" key="1">
    <source>
        <dbReference type="ARBA" id="ARBA00000900"/>
    </source>
</evidence>
<dbReference type="Gene3D" id="1.20.58.360">
    <property type="entry name" value="Shigella T3SS effector IpaH defines"/>
    <property type="match status" value="1"/>
</dbReference>
<comment type="similarity">
    <text evidence="6">Belongs to the LRR-containing bacterial E3 ligase family.</text>
</comment>
<dbReference type="PANTHER" id="PTHR48051">
    <property type="match status" value="1"/>
</dbReference>
<keyword evidence="6" id="KW-0808">Transferase</keyword>
<accession>A0A5E7MJ07</accession>
<name>A0A5E7MJ07_PSEFL</name>
<dbReference type="GO" id="GO:0005576">
    <property type="term" value="C:extracellular region"/>
    <property type="evidence" value="ECO:0007669"/>
    <property type="project" value="UniProtKB-UniRule"/>
</dbReference>
<dbReference type="Pfam" id="PF14496">
    <property type="entry name" value="NEL"/>
    <property type="match status" value="1"/>
</dbReference>
<sequence length="2352" mass="261951">MTIHPPTLPAAAQSSNPPLSLDKQTLASASLHGKRIEQMVPDWLIDASPERRAHIKSADTQLPDWYQALSDEQRRNLQAHITEGFLAQSRLDKSMAALESIEAFAEAQLLKALKDRFSVELDVNKTLLCLRHPLQVSVLEIEVSTFEVLKLSMLQAALHNFEAAECEEGAFHRESGFFVAASTADTFQAVTLNITVSQFLSLCRTLDIGALYQTRVKAFFQSSGTLREQFISSQKTAMRAAAELALLKKDIEPDDYRMLLSVVDGEVHPRLGKKSVWFRDLSLMKHRMTGCVVFSISEQYRYTNDFIVYIPHDPEHPLKRYTSAQMREVFKRKFTARDALPSNEPATAYQRFFSQFVAYADRPYYFSQFTRPAADAPVDPLRSIWVKGVQMFPPVSVFTQIKELPPEHQGKREPEEDPYLNPFGIVRNGVAGIWAANTDLWQYLFEQHCDKFIADARARAVPTADVDANVRAKRLNHLLEFGMLALNMVSMFVPVLGEIMMTVMAGQLLYESFEGAIEWTEGDRQAAKGHLVDVAENLALIGVMAGAGKGLGRLTAAKSVPVIEKAEPIEGLDGKPRLWAPDLAPYESTDGPSAASVPDAQGLHRLNGKTYIRQQGKVYQTAFDEQLKQWRILHPTDASAYRPILEHNRLGAWRHTFERPLTWDRLTLLRRIGHCTEAFSDEQLLNIADLSGVSDDALRQMHLDHSPAPLALADTLRLFEADQAVSRIIENIEDGSTVDEPFLLTLSLLPQMPRWPTGRVLEVFDGPGLSGASVKHGDASLFPGDAIKAPIQIARADVLTAQMPAILLEALDEQEIVGLLGSEAARISANRPVEFRAQLVDFLKTRQPTMFEQLYAEPTLQAPWISRLQKATPGLGSSAAIRVCMQANAEELARLETGGRLPLRLLEESRGYAQGRRFDHAVVGLHMENLAASGSQWLALRVLERLPGWSDDVRLEVREGSTHGPLIDSVGSESSRQLKYLVKQGPSYQAFNERAEELNGIARQGDNFFSSVMHALPDKSRQALGLADVSQSASLRRLVIDHVHQYRAELAHLAGKRHGAGKRFKPALRVPGHGFGYYASGRGQGVNPLLVTRVQNVYPGLTDQQAGGFILQQLASGKTDLQIYELLQRRMREWQELDSTLAEWQGESTPELSLQSLIGGRASVVRNIKQSWRESPLAQDHPRYAQLELICDEPLPALTADFSHVRELSVRGRCITDANADSLLAVFPNLEKLRINATSELFSNVPQILQGMPALKSLTLYSAVPFAADMPARLGMLVRIEELTVCSASYQPITFNVSHLQKLRKLEIVAYSLLEWPTGVLELPELERLSLKDTGISNLPEGLLKGHEKLWSGLSLDWSRFSRENFKVAYEYARTLPANLTDREAMVRDYCKGELQRLGEGLSQAAQSIFERFFQQWPDEQQRYAAIEALSEQFATLDKQLGEWLQKGMAYQETLREVIGRSNAIHAIRSSWRKGLFKRYGSTVSASTLDLSGLMLSELPKLPADAFSHVRTLLLLGQRVDALQLRDFVSAFQEVQTLDLSDNALHALPIEPGSLARLNRLDLSDNLLVNTEQLQSSLEAFPALEQLDLHNNPLTGLNVGGLSRLKALNLRNVDLQAWPAGAEDLAQLTWMDVRNNNITTLPQTLLDSHALINSNLSGNPLSPATTVALRAAQQRIEFEIGLPEGALQAFADEPVPLTFPPAESGLSIARQLLPLPQAAVGEGETLMINILQRMQPAFTAEQASQLIGQMRSSGATEAEIVARIGAWNQTFETLVRRLNGWLYTREIRGADWVVSSQTRSLAAWRILTCWRARLPNMEGVTQAVLNLNGLQLGDIPALPEDFAHVRTLNLTGTRVTVEGANGFLGAFTELRTLELGGNELEALPQSIRNMSALERLELSSNRLYDPERLYESLSGLEHLTWLDVSYNNLESFDVNYFGRLEALDLRNNNLYAWPEGALESEHLRTLNLSRNDITTLPDDALDGSHEQLMNGTDLTDNYNLSEESLVRLRAYQAEGERHRVLGFSRADLEEMVDDAAGGLTETSDSIESDETLPIDPSQAQYKAPWLANLPPEQLAARDTLWEQLAAEPDSAAFFHLLERLQDTREFRVANADLTRRVWTVMEAAAADTELREVIFAGATTHGTCVDGRILTFSGLETKVFTHNALLDLPSGRSDAKGGVLLSLSRRLFRLDKVDELAKAAAARSGFDEAEVRLGYRIGLTTGWEDGLELPGQPKNMTYASGVSPQQLVEARTEVSNAERSDKFLEDLIQRDYWVEYLQEKFPEDFRKLEESHLLDDGKDDGLSADDPEYLSRLFDRTAERNVKMIELSQQEIDAINAARTPVSGASSHPSSA</sequence>
<keyword evidence="6" id="KW-1035">Host cytoplasm</keyword>
<dbReference type="GO" id="GO:0016567">
    <property type="term" value="P:protein ubiquitination"/>
    <property type="evidence" value="ECO:0007669"/>
    <property type="project" value="InterPro"/>
</dbReference>
<dbReference type="SMART" id="SM00364">
    <property type="entry name" value="LRR_BAC"/>
    <property type="match status" value="4"/>
</dbReference>
<keyword evidence="5" id="KW-0843">Virulence</keyword>
<evidence type="ECO:0000256" key="6">
    <source>
        <dbReference type="PROSITE-ProRule" id="PRU01398"/>
    </source>
</evidence>
<dbReference type="SMART" id="SM00369">
    <property type="entry name" value="LRR_TYP"/>
    <property type="match status" value="9"/>
</dbReference>
<keyword evidence="4" id="KW-0677">Repeat</keyword>
<keyword evidence="6" id="KW-0833">Ubl conjugation pathway</keyword>
<dbReference type="PROSITE" id="PS52053">
    <property type="entry name" value="NEL"/>
    <property type="match status" value="1"/>
</dbReference>
<dbReference type="SUPFAM" id="SSF52058">
    <property type="entry name" value="L domain-like"/>
    <property type="match status" value="2"/>
</dbReference>
<dbReference type="Proteomes" id="UP000377224">
    <property type="component" value="Unassembled WGS sequence"/>
</dbReference>
<dbReference type="PANTHER" id="PTHR48051:SF1">
    <property type="entry name" value="RAS SUPPRESSOR PROTEIN 1"/>
    <property type="match status" value="1"/>
</dbReference>
<reference evidence="8 9" key="1">
    <citation type="submission" date="2019-09" db="EMBL/GenBank/DDBJ databases">
        <authorList>
            <person name="Chandra G."/>
            <person name="Truman W A."/>
        </authorList>
    </citation>
    <scope>NUCLEOTIDE SEQUENCE [LARGE SCALE GENOMIC DNA]</scope>
    <source>
        <strain evidence="8">PS896</strain>
    </source>
</reference>
<dbReference type="GO" id="GO:0005737">
    <property type="term" value="C:cytoplasm"/>
    <property type="evidence" value="ECO:0007669"/>
    <property type="project" value="TreeGrafter"/>
</dbReference>
<organism evidence="8 9">
    <name type="scientific">Pseudomonas fluorescens</name>
    <dbReference type="NCBI Taxonomy" id="294"/>
    <lineage>
        <taxon>Bacteria</taxon>
        <taxon>Pseudomonadati</taxon>
        <taxon>Pseudomonadota</taxon>
        <taxon>Gammaproteobacteria</taxon>
        <taxon>Pseudomonadales</taxon>
        <taxon>Pseudomonadaceae</taxon>
        <taxon>Pseudomonas</taxon>
    </lineage>
</organism>
<dbReference type="Gene3D" id="3.80.10.10">
    <property type="entry name" value="Ribonuclease Inhibitor"/>
    <property type="match status" value="3"/>
</dbReference>
<dbReference type="Pfam" id="PF13855">
    <property type="entry name" value="LRR_8"/>
    <property type="match status" value="2"/>
</dbReference>
<evidence type="ECO:0000256" key="5">
    <source>
        <dbReference type="ARBA" id="ARBA00023026"/>
    </source>
</evidence>
<dbReference type="Gene3D" id="1.20.1270.130">
    <property type="entry name" value="Shigella T3SS effector IpaH domain"/>
    <property type="match status" value="1"/>
</dbReference>
<dbReference type="Pfam" id="PF20178">
    <property type="entry name" value="ToxA_N"/>
    <property type="match status" value="1"/>
</dbReference>
<dbReference type="InterPro" id="IPR050216">
    <property type="entry name" value="LRR_domain-containing"/>
</dbReference>
<protein>
    <recommendedName>
        <fullName evidence="2">RING-type E3 ubiquitin transferase</fullName>
        <ecNumber evidence="2">2.3.2.27</ecNumber>
    </recommendedName>
</protein>
<dbReference type="InterPro" id="IPR003591">
    <property type="entry name" value="Leu-rich_rpt_typical-subtyp"/>
</dbReference>